<proteinExistence type="predicted"/>
<name>A0A0A9FCT6_ARUDO</name>
<dbReference type="EMBL" id="GBRH01189935">
    <property type="protein sequence ID" value="JAE07961.1"/>
    <property type="molecule type" value="Transcribed_RNA"/>
</dbReference>
<sequence>MKTMQQKTGRSSERKTKSVKLPKR</sequence>
<organism evidence="2">
    <name type="scientific">Arundo donax</name>
    <name type="common">Giant reed</name>
    <name type="synonym">Donax arundinaceus</name>
    <dbReference type="NCBI Taxonomy" id="35708"/>
    <lineage>
        <taxon>Eukaryota</taxon>
        <taxon>Viridiplantae</taxon>
        <taxon>Streptophyta</taxon>
        <taxon>Embryophyta</taxon>
        <taxon>Tracheophyta</taxon>
        <taxon>Spermatophyta</taxon>
        <taxon>Magnoliopsida</taxon>
        <taxon>Liliopsida</taxon>
        <taxon>Poales</taxon>
        <taxon>Poaceae</taxon>
        <taxon>PACMAD clade</taxon>
        <taxon>Arundinoideae</taxon>
        <taxon>Arundineae</taxon>
        <taxon>Arundo</taxon>
    </lineage>
</organism>
<evidence type="ECO:0000256" key="1">
    <source>
        <dbReference type="SAM" id="MobiDB-lite"/>
    </source>
</evidence>
<evidence type="ECO:0000313" key="2">
    <source>
        <dbReference type="EMBL" id="JAE07961.1"/>
    </source>
</evidence>
<reference evidence="2" key="1">
    <citation type="submission" date="2014-09" db="EMBL/GenBank/DDBJ databases">
        <authorList>
            <person name="Magalhaes I.L.F."/>
            <person name="Oliveira U."/>
            <person name="Santos F.R."/>
            <person name="Vidigal T.H.D.A."/>
            <person name="Brescovit A.D."/>
            <person name="Santos A.J."/>
        </authorList>
    </citation>
    <scope>NUCLEOTIDE SEQUENCE</scope>
    <source>
        <tissue evidence="2">Shoot tissue taken approximately 20 cm above the soil surface</tissue>
    </source>
</reference>
<dbReference type="AlphaFoldDB" id="A0A0A9FCT6"/>
<reference evidence="2" key="2">
    <citation type="journal article" date="2015" name="Data Brief">
        <title>Shoot transcriptome of the giant reed, Arundo donax.</title>
        <authorList>
            <person name="Barrero R.A."/>
            <person name="Guerrero F.D."/>
            <person name="Moolhuijzen P."/>
            <person name="Goolsby J.A."/>
            <person name="Tidwell J."/>
            <person name="Bellgard S.E."/>
            <person name="Bellgard M.I."/>
        </authorList>
    </citation>
    <scope>NUCLEOTIDE SEQUENCE</scope>
    <source>
        <tissue evidence="2">Shoot tissue taken approximately 20 cm above the soil surface</tissue>
    </source>
</reference>
<protein>
    <submittedName>
        <fullName evidence="2">Uncharacterized protein</fullName>
    </submittedName>
</protein>
<accession>A0A0A9FCT6</accession>
<feature type="region of interest" description="Disordered" evidence="1">
    <location>
        <begin position="1"/>
        <end position="24"/>
    </location>
</feature>